<dbReference type="SUPFAM" id="SSF55724">
    <property type="entry name" value="Mog1p/PsbP-like"/>
    <property type="match status" value="1"/>
</dbReference>
<evidence type="ECO:0000313" key="4">
    <source>
        <dbReference type="Proteomes" id="UP001314263"/>
    </source>
</evidence>
<dbReference type="InterPro" id="IPR002683">
    <property type="entry name" value="PsbP_C"/>
</dbReference>
<dbReference type="PANTHER" id="PTHR31407">
    <property type="match status" value="1"/>
</dbReference>
<evidence type="ECO:0000256" key="1">
    <source>
        <dbReference type="SAM" id="MobiDB-lite"/>
    </source>
</evidence>
<dbReference type="GO" id="GO:0015979">
    <property type="term" value="P:photosynthesis"/>
    <property type="evidence" value="ECO:0007669"/>
    <property type="project" value="InterPro"/>
</dbReference>
<dbReference type="GO" id="GO:0005509">
    <property type="term" value="F:calcium ion binding"/>
    <property type="evidence" value="ECO:0007669"/>
    <property type="project" value="InterPro"/>
</dbReference>
<proteinExistence type="predicted"/>
<accession>A0AAV1I3N4</accession>
<protein>
    <recommendedName>
        <fullName evidence="2">PsbP C-terminal domain-containing protein</fullName>
    </recommendedName>
</protein>
<dbReference type="GO" id="GO:0019898">
    <property type="term" value="C:extrinsic component of membrane"/>
    <property type="evidence" value="ECO:0007669"/>
    <property type="project" value="InterPro"/>
</dbReference>
<dbReference type="AlphaFoldDB" id="A0AAV1I3N4"/>
<evidence type="ECO:0000313" key="3">
    <source>
        <dbReference type="EMBL" id="CAK0779787.1"/>
    </source>
</evidence>
<keyword evidence="4" id="KW-1185">Reference proteome</keyword>
<evidence type="ECO:0000259" key="2">
    <source>
        <dbReference type="Pfam" id="PF01789"/>
    </source>
</evidence>
<feature type="region of interest" description="Disordered" evidence="1">
    <location>
        <begin position="1"/>
        <end position="21"/>
    </location>
</feature>
<gene>
    <name evidence="3" type="ORF">CVIRNUC_004852</name>
</gene>
<dbReference type="Proteomes" id="UP001314263">
    <property type="component" value="Unassembled WGS sequence"/>
</dbReference>
<comment type="caution">
    <text evidence="3">The sequence shown here is derived from an EMBL/GenBank/DDBJ whole genome shotgun (WGS) entry which is preliminary data.</text>
</comment>
<sequence>MPIKGSTGMSRNHHPECARRSKVMDVHCSAQATESADKLSRRGLLSAVPLVLVASTSMASAESLVPYEDTIDNFQVAIPDGWISAQASQGGSRVFGGSPGTRRALAWYPEAGTDTNVTVIITNVGADYTALGSFGNAEQFGENLVASLDRSFMLKSGFNRPKSVQKARLLDAKTKSGMYMLEYTVQKPEEDEPRHFLSAVSLGYNGRYNRLYTLTAQTREADFGGTKSTLQQVLGSFKPPTPVI</sequence>
<name>A0AAV1I3N4_9CHLO</name>
<dbReference type="InterPro" id="IPR016123">
    <property type="entry name" value="Mog1/PsbP_a/b/a-sand"/>
</dbReference>
<dbReference type="GO" id="GO:0009654">
    <property type="term" value="C:photosystem II oxygen evolving complex"/>
    <property type="evidence" value="ECO:0007669"/>
    <property type="project" value="InterPro"/>
</dbReference>
<dbReference type="EMBL" id="CAUYUE010000006">
    <property type="protein sequence ID" value="CAK0779787.1"/>
    <property type="molecule type" value="Genomic_DNA"/>
</dbReference>
<organism evidence="3 4">
    <name type="scientific">Coccomyxa viridis</name>
    <dbReference type="NCBI Taxonomy" id="1274662"/>
    <lineage>
        <taxon>Eukaryota</taxon>
        <taxon>Viridiplantae</taxon>
        <taxon>Chlorophyta</taxon>
        <taxon>core chlorophytes</taxon>
        <taxon>Trebouxiophyceae</taxon>
        <taxon>Trebouxiophyceae incertae sedis</taxon>
        <taxon>Coccomyxaceae</taxon>
        <taxon>Coccomyxa</taxon>
    </lineage>
</organism>
<dbReference type="Gene3D" id="3.40.1000.10">
    <property type="entry name" value="Mog1/PsbP, alpha/beta/alpha sandwich"/>
    <property type="match status" value="1"/>
</dbReference>
<dbReference type="PANTHER" id="PTHR31407:SF17">
    <property type="entry name" value="PSBP DOMAIN-CONTAINING PROTEIN 3, CHLOROPLASTIC"/>
    <property type="match status" value="1"/>
</dbReference>
<dbReference type="Pfam" id="PF01789">
    <property type="entry name" value="PsbP"/>
    <property type="match status" value="1"/>
</dbReference>
<reference evidence="3 4" key="1">
    <citation type="submission" date="2023-10" db="EMBL/GenBank/DDBJ databases">
        <authorList>
            <person name="Maclean D."/>
            <person name="Macfadyen A."/>
        </authorList>
    </citation>
    <scope>NUCLEOTIDE SEQUENCE [LARGE SCALE GENOMIC DNA]</scope>
</reference>
<feature type="domain" description="PsbP C-terminal" evidence="2">
    <location>
        <begin position="63"/>
        <end position="238"/>
    </location>
</feature>